<evidence type="ECO:0000256" key="1">
    <source>
        <dbReference type="ARBA" id="ARBA00005384"/>
    </source>
</evidence>
<dbReference type="Gene3D" id="3.40.640.10">
    <property type="entry name" value="Type I PLP-dependent aspartate aminotransferase-like (Major domain)"/>
    <property type="match status" value="1"/>
</dbReference>
<dbReference type="InterPro" id="IPR000524">
    <property type="entry name" value="Tscrpt_reg_HTH_GntR"/>
</dbReference>
<dbReference type="PROSITE" id="PS50949">
    <property type="entry name" value="HTH_GNTR"/>
    <property type="match status" value="1"/>
</dbReference>
<dbReference type="InterPro" id="IPR036388">
    <property type="entry name" value="WH-like_DNA-bd_sf"/>
</dbReference>
<dbReference type="GO" id="GO:0008483">
    <property type="term" value="F:transaminase activity"/>
    <property type="evidence" value="ECO:0007669"/>
    <property type="project" value="UniProtKB-KW"/>
</dbReference>
<dbReference type="SUPFAM" id="SSF46785">
    <property type="entry name" value="Winged helix' DNA-binding domain"/>
    <property type="match status" value="1"/>
</dbReference>
<dbReference type="RefSeq" id="WP_378968389.1">
    <property type="nucleotide sequence ID" value="NZ_JBHSWN010000001.1"/>
</dbReference>
<keyword evidence="9" id="KW-0032">Aminotransferase</keyword>
<feature type="domain" description="HTH gntR-type" evidence="8">
    <location>
        <begin position="7"/>
        <end position="75"/>
    </location>
</feature>
<dbReference type="Gene3D" id="1.10.10.10">
    <property type="entry name" value="Winged helix-like DNA-binding domain superfamily/Winged helix DNA-binding domain"/>
    <property type="match status" value="1"/>
</dbReference>
<dbReference type="InterPro" id="IPR015422">
    <property type="entry name" value="PyrdxlP-dep_Trfase_small"/>
</dbReference>
<dbReference type="SUPFAM" id="SSF53383">
    <property type="entry name" value="PLP-dependent transferases"/>
    <property type="match status" value="1"/>
</dbReference>
<name>A0ABW2BH75_9HYPH</name>
<keyword evidence="3" id="KW-0663">Pyridoxal phosphate</keyword>
<protein>
    <recommendedName>
        <fullName evidence="2">8-amino-7-oxononanoate synthase</fullName>
    </recommendedName>
    <alternativeName>
        <fullName evidence="7">Alpha-oxoamine synthase</fullName>
    </alternativeName>
</protein>
<dbReference type="SMART" id="SM00345">
    <property type="entry name" value="HTH_GNTR"/>
    <property type="match status" value="1"/>
</dbReference>
<dbReference type="Pfam" id="PF00155">
    <property type="entry name" value="Aminotran_1_2"/>
    <property type="match status" value="1"/>
</dbReference>
<evidence type="ECO:0000256" key="6">
    <source>
        <dbReference type="ARBA" id="ARBA00023163"/>
    </source>
</evidence>
<evidence type="ECO:0000313" key="9">
    <source>
        <dbReference type="EMBL" id="MFC6789432.1"/>
    </source>
</evidence>
<dbReference type="CDD" id="cd00609">
    <property type="entry name" value="AAT_like"/>
    <property type="match status" value="1"/>
</dbReference>
<evidence type="ECO:0000259" key="8">
    <source>
        <dbReference type="PROSITE" id="PS50949"/>
    </source>
</evidence>
<dbReference type="InterPro" id="IPR004839">
    <property type="entry name" value="Aminotransferase_I/II_large"/>
</dbReference>
<accession>A0ABW2BH75</accession>
<sequence>MLLTDQLGRTEAVADGIRQRIAARVLAPGARIPSVRAQAEAMGVSKSTVVEAYERLAAEGAIVSRPGSGFYVAGKTRPLCLKAMGPELDRAVDPLWLARQSALAGSTMMMPGGGNLPEAWLPDDAVRRGLRAVARAETAIVTRYDQPQGFPPLRALIARRGAEKGVVASPDQIVLVDSATQALDLIARFLLQPGDTVLVDDPCYFNFVALLRAQRATVIGVPMTTEGPDLTALAALLAKHRPRFYLTNSALQNPTGTSLLPATAHRILRLCEAHETLVVEDEIFGDLEPDAAPRLAGFDGFERVIQIGGFSKTLTAAARCGWIALRPDWVEPLVDLKLALSLGNGHVCAALAHGLLTDGSYRRTLAETRRRLAGAMAQVARDLSECGLRIWAEPRGGYFLWMRLTDGRDAADVARRALTRNMLLAPGVVFSPSGGWQDFLRFNVGHCADPQVMKSLRAVLG</sequence>
<evidence type="ECO:0000256" key="7">
    <source>
        <dbReference type="ARBA" id="ARBA00031658"/>
    </source>
</evidence>
<comment type="similarity">
    <text evidence="1">In the C-terminal section; belongs to the class-I pyridoxal-phosphate-dependent aminotransferase family.</text>
</comment>
<dbReference type="InterPro" id="IPR036390">
    <property type="entry name" value="WH_DNA-bd_sf"/>
</dbReference>
<evidence type="ECO:0000256" key="5">
    <source>
        <dbReference type="ARBA" id="ARBA00023125"/>
    </source>
</evidence>
<keyword evidence="9" id="KW-0808">Transferase</keyword>
<dbReference type="Proteomes" id="UP001596292">
    <property type="component" value="Unassembled WGS sequence"/>
</dbReference>
<evidence type="ECO:0000256" key="4">
    <source>
        <dbReference type="ARBA" id="ARBA00023015"/>
    </source>
</evidence>
<organism evidence="9 10">
    <name type="scientific">Methylobacterium komagatae</name>
    <dbReference type="NCBI Taxonomy" id="374425"/>
    <lineage>
        <taxon>Bacteria</taxon>
        <taxon>Pseudomonadati</taxon>
        <taxon>Pseudomonadota</taxon>
        <taxon>Alphaproteobacteria</taxon>
        <taxon>Hyphomicrobiales</taxon>
        <taxon>Methylobacteriaceae</taxon>
        <taxon>Methylobacterium</taxon>
    </lineage>
</organism>
<gene>
    <name evidence="9" type="ORF">ACFQE0_07240</name>
</gene>
<dbReference type="CDD" id="cd07377">
    <property type="entry name" value="WHTH_GntR"/>
    <property type="match status" value="1"/>
</dbReference>
<dbReference type="PANTHER" id="PTHR46577">
    <property type="entry name" value="HTH-TYPE TRANSCRIPTIONAL REGULATORY PROTEIN GABR"/>
    <property type="match status" value="1"/>
</dbReference>
<keyword evidence="10" id="KW-1185">Reference proteome</keyword>
<dbReference type="InterPro" id="IPR015424">
    <property type="entry name" value="PyrdxlP-dep_Trfase"/>
</dbReference>
<dbReference type="InterPro" id="IPR051446">
    <property type="entry name" value="HTH_trans_reg/aminotransferase"/>
</dbReference>
<dbReference type="EMBL" id="JBHSWN010000001">
    <property type="protein sequence ID" value="MFC6789432.1"/>
    <property type="molecule type" value="Genomic_DNA"/>
</dbReference>
<keyword evidence="4" id="KW-0805">Transcription regulation</keyword>
<keyword evidence="6" id="KW-0804">Transcription</keyword>
<reference evidence="10" key="1">
    <citation type="journal article" date="2019" name="Int. J. Syst. Evol. Microbiol.">
        <title>The Global Catalogue of Microorganisms (GCM) 10K type strain sequencing project: providing services to taxonomists for standard genome sequencing and annotation.</title>
        <authorList>
            <consortium name="The Broad Institute Genomics Platform"/>
            <consortium name="The Broad Institute Genome Sequencing Center for Infectious Disease"/>
            <person name="Wu L."/>
            <person name="Ma J."/>
        </authorList>
    </citation>
    <scope>NUCLEOTIDE SEQUENCE [LARGE SCALE GENOMIC DNA]</scope>
    <source>
        <strain evidence="10">CCUG 48316</strain>
    </source>
</reference>
<dbReference type="InterPro" id="IPR015421">
    <property type="entry name" value="PyrdxlP-dep_Trfase_major"/>
</dbReference>
<evidence type="ECO:0000256" key="3">
    <source>
        <dbReference type="ARBA" id="ARBA00022898"/>
    </source>
</evidence>
<comment type="caution">
    <text evidence="9">The sequence shown here is derived from an EMBL/GenBank/DDBJ whole genome shotgun (WGS) entry which is preliminary data.</text>
</comment>
<dbReference type="PANTHER" id="PTHR46577:SF2">
    <property type="entry name" value="TRANSCRIPTIONAL REGULATORY PROTEIN"/>
    <property type="match status" value="1"/>
</dbReference>
<proteinExistence type="inferred from homology"/>
<evidence type="ECO:0000313" key="10">
    <source>
        <dbReference type="Proteomes" id="UP001596292"/>
    </source>
</evidence>
<keyword evidence="5" id="KW-0238">DNA-binding</keyword>
<dbReference type="Pfam" id="PF00392">
    <property type="entry name" value="GntR"/>
    <property type="match status" value="1"/>
</dbReference>
<dbReference type="Gene3D" id="3.90.1150.10">
    <property type="entry name" value="Aspartate Aminotransferase, domain 1"/>
    <property type="match status" value="1"/>
</dbReference>
<evidence type="ECO:0000256" key="2">
    <source>
        <dbReference type="ARBA" id="ARBA00016004"/>
    </source>
</evidence>